<evidence type="ECO:0000313" key="3">
    <source>
        <dbReference type="EMBL" id="KAF4145197.1"/>
    </source>
</evidence>
<proteinExistence type="predicted"/>
<feature type="compositionally biased region" description="Basic residues" evidence="1">
    <location>
        <begin position="205"/>
        <end position="217"/>
    </location>
</feature>
<dbReference type="AlphaFoldDB" id="A0A833T702"/>
<evidence type="ECO:0000256" key="1">
    <source>
        <dbReference type="SAM" id="MobiDB-lite"/>
    </source>
</evidence>
<reference evidence="2" key="1">
    <citation type="submission" date="2020-04" db="EMBL/GenBank/DDBJ databases">
        <title>Hybrid Assembly of Korean Phytophthora infestans isolates.</title>
        <authorList>
            <person name="Prokchorchik M."/>
            <person name="Lee Y."/>
            <person name="Seo J."/>
            <person name="Cho J.-H."/>
            <person name="Park Y.-E."/>
            <person name="Jang D.-C."/>
            <person name="Im J.-S."/>
            <person name="Choi J.-G."/>
            <person name="Park H.-J."/>
            <person name="Lee G.-B."/>
            <person name="Lee Y.-G."/>
            <person name="Hong S.-Y."/>
            <person name="Cho K."/>
            <person name="Sohn K.H."/>
        </authorList>
    </citation>
    <scope>NUCLEOTIDE SEQUENCE</scope>
    <source>
        <strain evidence="2">KR_1_A1</strain>
        <strain evidence="3">KR_2_A2</strain>
    </source>
</reference>
<organism evidence="2 4">
    <name type="scientific">Phytophthora infestans</name>
    <name type="common">Potato late blight agent</name>
    <name type="synonym">Botrytis infestans</name>
    <dbReference type="NCBI Taxonomy" id="4787"/>
    <lineage>
        <taxon>Eukaryota</taxon>
        <taxon>Sar</taxon>
        <taxon>Stramenopiles</taxon>
        <taxon>Oomycota</taxon>
        <taxon>Peronosporomycetes</taxon>
        <taxon>Peronosporales</taxon>
        <taxon>Peronosporaceae</taxon>
        <taxon>Phytophthora</taxon>
    </lineage>
</organism>
<keyword evidence="4" id="KW-1185">Reference proteome</keyword>
<feature type="region of interest" description="Disordered" evidence="1">
    <location>
        <begin position="184"/>
        <end position="255"/>
    </location>
</feature>
<dbReference type="EMBL" id="JAACNO010000759">
    <property type="protein sequence ID" value="KAF4145197.1"/>
    <property type="molecule type" value="Genomic_DNA"/>
</dbReference>
<feature type="compositionally biased region" description="Acidic residues" evidence="1">
    <location>
        <begin position="74"/>
        <end position="83"/>
    </location>
</feature>
<evidence type="ECO:0000313" key="4">
    <source>
        <dbReference type="Proteomes" id="UP000602510"/>
    </source>
</evidence>
<gene>
    <name evidence="2" type="ORF">GN244_ATG06872</name>
    <name evidence="3" type="ORF">GN958_ATG05669</name>
</gene>
<feature type="region of interest" description="Disordered" evidence="1">
    <location>
        <begin position="35"/>
        <end position="83"/>
    </location>
</feature>
<protein>
    <submittedName>
        <fullName evidence="2">Uncharacterized protein</fullName>
    </submittedName>
</protein>
<feature type="compositionally biased region" description="Polar residues" evidence="1">
    <location>
        <begin position="318"/>
        <end position="327"/>
    </location>
</feature>
<sequence length="515" mass="56457">MQGRRLAPYEDDERVVYYDLESDSHNRNLLLSPDAVSAPTQPRVTTTTATKEAGEGGATQIFPRQRQPLFNLDDSGDEAEREEENPFATLIQQQQTQKTATLVAEANEAASIRSAEEFFGNSLAVSANGHSSQEETGRVAVSRGGTDASIINGSNHRSILKHSQRSVVATKAGTSIKKKKLGFEAADSRPDRWSARKPSATDTKNRRKSLGAIQKRRSQLEASAAKRRKSMPPSVPGSQMTQTRHTVDNSFDNSSVAPKKRLLSDVLQRATTLSQQQNVLNEDSLLSQTHADENSMEADAILDTERQMRAEPFAPQIFSPTKPSTGGSSIGRKSKDESCISKIRGRLGDVIRKAIRKRNRDVTLLRSHGQHLLPQQSSHPSLKGTSGAIESIQDRACVLVRLMRCCAVAPHSVTYECQIEEVAAKLEKATPAALTEKSSTLKALFHPHAAEHLKLSSGTLAKIYEPLHFVEKEMAAGSTSKPEWFLLSTQLTEVVDTSNDIHHSADRLQSRTAVN</sequence>
<accession>A0A833T702</accession>
<feature type="compositionally biased region" description="Polar residues" evidence="1">
    <location>
        <begin position="236"/>
        <end position="255"/>
    </location>
</feature>
<dbReference type="Proteomes" id="UP000704712">
    <property type="component" value="Unassembled WGS sequence"/>
</dbReference>
<feature type="region of interest" description="Disordered" evidence="1">
    <location>
        <begin position="311"/>
        <end position="335"/>
    </location>
</feature>
<comment type="caution">
    <text evidence="2">The sequence shown here is derived from an EMBL/GenBank/DDBJ whole genome shotgun (WGS) entry which is preliminary data.</text>
</comment>
<dbReference type="Proteomes" id="UP000602510">
    <property type="component" value="Unassembled WGS sequence"/>
</dbReference>
<dbReference type="EMBL" id="WSZM01000135">
    <property type="protein sequence ID" value="KAF4040830.1"/>
    <property type="molecule type" value="Genomic_DNA"/>
</dbReference>
<evidence type="ECO:0000313" key="2">
    <source>
        <dbReference type="EMBL" id="KAF4040830.1"/>
    </source>
</evidence>
<name>A0A833T702_PHYIN</name>